<gene>
    <name evidence="1" type="ORF">ASJ35_04980</name>
</gene>
<protein>
    <submittedName>
        <fullName evidence="1">Uncharacterized protein</fullName>
    </submittedName>
</protein>
<reference evidence="1 2" key="1">
    <citation type="submission" date="2015-10" db="EMBL/GenBank/DDBJ databases">
        <title>A novel member of the family Ruminococcaceae isolated from human faeces.</title>
        <authorList>
            <person name="Shkoporov A.N."/>
            <person name="Chaplin A.V."/>
            <person name="Motuzova O.V."/>
            <person name="Kafarskaia L.I."/>
            <person name="Efimov B.A."/>
        </authorList>
    </citation>
    <scope>NUCLEOTIDE SEQUENCE [LARGE SCALE GENOMIC DNA]</scope>
    <source>
        <strain evidence="1 2">668</strain>
    </source>
</reference>
<accession>A0A0W7TTV4</accession>
<comment type="caution">
    <text evidence="1">The sequence shown here is derived from an EMBL/GenBank/DDBJ whole genome shotgun (WGS) entry which is preliminary data.</text>
</comment>
<proteinExistence type="predicted"/>
<evidence type="ECO:0000313" key="1">
    <source>
        <dbReference type="EMBL" id="KUE77243.1"/>
    </source>
</evidence>
<name>A0A0W7TTV4_9FIRM</name>
<dbReference type="Proteomes" id="UP000053433">
    <property type="component" value="Unassembled WGS sequence"/>
</dbReference>
<sequence length="63" mass="6975">MLRNKKAYLNGRRPGTACMAEKIACGYFFPLAGAGAFEKFFVDIFLTKAYGGNYKGVIFLTIL</sequence>
<evidence type="ECO:0000313" key="2">
    <source>
        <dbReference type="Proteomes" id="UP000053433"/>
    </source>
</evidence>
<dbReference type="AlphaFoldDB" id="A0A0W7TTV4"/>
<organism evidence="1 2">
    <name type="scientific">Ruthenibacterium lactatiformans</name>
    <dbReference type="NCBI Taxonomy" id="1550024"/>
    <lineage>
        <taxon>Bacteria</taxon>
        <taxon>Bacillati</taxon>
        <taxon>Bacillota</taxon>
        <taxon>Clostridia</taxon>
        <taxon>Eubacteriales</taxon>
        <taxon>Oscillospiraceae</taxon>
        <taxon>Ruthenibacterium</taxon>
    </lineage>
</organism>
<dbReference type="EMBL" id="LMUA01000004">
    <property type="protein sequence ID" value="KUE77243.1"/>
    <property type="molecule type" value="Genomic_DNA"/>
</dbReference>